<dbReference type="PANTHER" id="PTHR20920">
    <property type="entry name" value="RPE-SPONDIN"/>
    <property type="match status" value="1"/>
</dbReference>
<dbReference type="InterPro" id="IPR056801">
    <property type="entry name" value="SBSPON_C"/>
</dbReference>
<keyword evidence="6" id="KW-1185">Reference proteome</keyword>
<dbReference type="EMBL" id="UYRR01002195">
    <property type="protein sequence ID" value="VDK19357.1"/>
    <property type="molecule type" value="Genomic_DNA"/>
</dbReference>
<dbReference type="SMART" id="SM00209">
    <property type="entry name" value="TSP1"/>
    <property type="match status" value="1"/>
</dbReference>
<feature type="domain" description="SMB" evidence="4">
    <location>
        <begin position="13"/>
        <end position="57"/>
    </location>
</feature>
<dbReference type="InterPro" id="IPR036383">
    <property type="entry name" value="TSP1_rpt_sf"/>
</dbReference>
<evidence type="ECO:0000256" key="3">
    <source>
        <dbReference type="ARBA" id="ARBA00023180"/>
    </source>
</evidence>
<evidence type="ECO:0000259" key="4">
    <source>
        <dbReference type="PROSITE" id="PS50958"/>
    </source>
</evidence>
<dbReference type="InterPro" id="IPR036024">
    <property type="entry name" value="Somatomedin_B-like_dom_sf"/>
</dbReference>
<dbReference type="InterPro" id="IPR001212">
    <property type="entry name" value="Somatomedin_B_dom"/>
</dbReference>
<dbReference type="PROSITE" id="PS50092">
    <property type="entry name" value="TSP1"/>
    <property type="match status" value="1"/>
</dbReference>
<dbReference type="WBParaSite" id="ASIM_0000197601-mRNA-1">
    <property type="protein sequence ID" value="ASIM_0000197601-mRNA-1"/>
    <property type="gene ID" value="ASIM_0000197601"/>
</dbReference>
<dbReference type="PROSITE" id="PS50958">
    <property type="entry name" value="SMB_2"/>
    <property type="match status" value="1"/>
</dbReference>
<dbReference type="FunFam" id="2.20.100.10:FF:000019">
    <property type="entry name" value="Thrombospondin type 1 domain containing 7A"/>
    <property type="match status" value="1"/>
</dbReference>
<dbReference type="Proteomes" id="UP000267096">
    <property type="component" value="Unassembled WGS sequence"/>
</dbReference>
<evidence type="ECO:0000256" key="1">
    <source>
        <dbReference type="ARBA" id="ARBA00022729"/>
    </source>
</evidence>
<evidence type="ECO:0000313" key="5">
    <source>
        <dbReference type="EMBL" id="VDK19357.1"/>
    </source>
</evidence>
<organism evidence="7">
    <name type="scientific">Anisakis simplex</name>
    <name type="common">Herring worm</name>
    <dbReference type="NCBI Taxonomy" id="6269"/>
    <lineage>
        <taxon>Eukaryota</taxon>
        <taxon>Metazoa</taxon>
        <taxon>Ecdysozoa</taxon>
        <taxon>Nematoda</taxon>
        <taxon>Chromadorea</taxon>
        <taxon>Rhabditida</taxon>
        <taxon>Spirurina</taxon>
        <taxon>Ascaridomorpha</taxon>
        <taxon>Ascaridoidea</taxon>
        <taxon>Anisakidae</taxon>
        <taxon>Anisakis</taxon>
        <taxon>Anisakis simplex complex</taxon>
    </lineage>
</organism>
<dbReference type="OrthoDB" id="98591at2759"/>
<proteinExistence type="predicted"/>
<keyword evidence="2" id="KW-1015">Disulfide bond</keyword>
<reference evidence="5 6" key="2">
    <citation type="submission" date="2018-11" db="EMBL/GenBank/DDBJ databases">
        <authorList>
            <consortium name="Pathogen Informatics"/>
        </authorList>
    </citation>
    <scope>NUCLEOTIDE SEQUENCE [LARGE SCALE GENOMIC DNA]</scope>
</reference>
<dbReference type="Gene3D" id="2.20.100.10">
    <property type="entry name" value="Thrombospondin type-1 (TSP1) repeat"/>
    <property type="match status" value="1"/>
</dbReference>
<dbReference type="Gene3D" id="4.10.410.20">
    <property type="match status" value="1"/>
</dbReference>
<sequence>MIGDLMDYEDPIASGQLNQSRLRFLGSNPENICYCDEVCIAFGDCCSDYTFVCPPSDCYVTNWSEWSACVLDDTAQKCGVGTRTRTREVRREANYGGAPCPDLVEQLSCFHECPPREEDVTTVALLLDYKYNDIREKLSRDNIYWDLPEVASKVEKLSYYCVEYEIGWVNRNCIDKKITSKLHEGNKICAECQPEA</sequence>
<dbReference type="Pfam" id="PF01033">
    <property type="entry name" value="Somatomedin_B"/>
    <property type="match status" value="1"/>
</dbReference>
<evidence type="ECO:0000313" key="6">
    <source>
        <dbReference type="Proteomes" id="UP000267096"/>
    </source>
</evidence>
<accession>A0A0M3J364</accession>
<keyword evidence="1" id="KW-0732">Signal</keyword>
<dbReference type="PANTHER" id="PTHR20920:SF5">
    <property type="entry name" value="SMB DOMAIN-CONTAINING PROTEIN"/>
    <property type="match status" value="1"/>
</dbReference>
<gene>
    <name evidence="5" type="ORF">ASIM_LOCUS1847</name>
</gene>
<dbReference type="PROSITE" id="PS00524">
    <property type="entry name" value="SMB_1"/>
    <property type="match status" value="1"/>
</dbReference>
<protein>
    <submittedName>
        <fullName evidence="7">SMB domain-containing protein</fullName>
    </submittedName>
</protein>
<dbReference type="SUPFAM" id="SSF90188">
    <property type="entry name" value="Somatomedin B domain"/>
    <property type="match status" value="1"/>
</dbReference>
<dbReference type="InterPro" id="IPR000884">
    <property type="entry name" value="TSP1_rpt"/>
</dbReference>
<dbReference type="Pfam" id="PF19028">
    <property type="entry name" value="TSP1_spondin"/>
    <property type="match status" value="1"/>
</dbReference>
<dbReference type="SUPFAM" id="SSF82895">
    <property type="entry name" value="TSP-1 type 1 repeat"/>
    <property type="match status" value="1"/>
</dbReference>
<dbReference type="AlphaFoldDB" id="A0A0M3J364"/>
<evidence type="ECO:0000313" key="7">
    <source>
        <dbReference type="WBParaSite" id="ASIM_0000197601-mRNA-1"/>
    </source>
</evidence>
<dbReference type="Pfam" id="PF25031">
    <property type="entry name" value="SBSPON_C"/>
    <property type="match status" value="1"/>
</dbReference>
<keyword evidence="3" id="KW-0325">Glycoprotein</keyword>
<dbReference type="InterPro" id="IPR039942">
    <property type="entry name" value="SBSPO"/>
</dbReference>
<evidence type="ECO:0000256" key="2">
    <source>
        <dbReference type="ARBA" id="ARBA00023157"/>
    </source>
</evidence>
<name>A0A0M3J364_ANISI</name>
<reference evidence="7" key="1">
    <citation type="submission" date="2017-02" db="UniProtKB">
        <authorList>
            <consortium name="WormBaseParasite"/>
        </authorList>
    </citation>
    <scope>IDENTIFICATION</scope>
</reference>
<dbReference type="InterPro" id="IPR044004">
    <property type="entry name" value="TSP1_spondin_dom"/>
</dbReference>